<name>A0A0M9FPH7_LEPPY</name>
<dbReference type="AlphaFoldDB" id="A0A0M9FPH7"/>
<keyword evidence="3" id="KW-1185">Reference proteome</keyword>
<accession>A0A0M9FPH7</accession>
<proteinExistence type="predicted"/>
<dbReference type="GeneID" id="26910152"/>
<reference evidence="2 3" key="1">
    <citation type="submission" date="2015-07" db="EMBL/GenBank/DDBJ databases">
        <title>High-quality genome of monoxenous trypanosomatid Leptomonas pyrrhocoris.</title>
        <authorList>
            <person name="Flegontov P."/>
            <person name="Butenko A."/>
            <person name="Firsov S."/>
            <person name="Vlcek C."/>
            <person name="Logacheva M.D."/>
            <person name="Field M."/>
            <person name="Filatov D."/>
            <person name="Flegontova O."/>
            <person name="Gerasimov E."/>
            <person name="Jackson A.P."/>
            <person name="Kelly S."/>
            <person name="Opperdoes F."/>
            <person name="O'Reilly A."/>
            <person name="Votypka J."/>
            <person name="Yurchenko V."/>
            <person name="Lukes J."/>
        </authorList>
    </citation>
    <scope>NUCLEOTIDE SEQUENCE [LARGE SCALE GENOMIC DNA]</scope>
    <source>
        <strain evidence="2">H10</strain>
    </source>
</reference>
<feature type="region of interest" description="Disordered" evidence="1">
    <location>
        <begin position="312"/>
        <end position="357"/>
    </location>
</feature>
<dbReference type="EMBL" id="LGTL01000036">
    <property type="protein sequence ID" value="KPA73425.1"/>
    <property type="molecule type" value="Genomic_DNA"/>
</dbReference>
<dbReference type="OrthoDB" id="267646at2759"/>
<evidence type="ECO:0000256" key="1">
    <source>
        <dbReference type="SAM" id="MobiDB-lite"/>
    </source>
</evidence>
<evidence type="ECO:0000313" key="2">
    <source>
        <dbReference type="EMBL" id="KPA73425.1"/>
    </source>
</evidence>
<dbReference type="OMA" id="MTNGEVY"/>
<dbReference type="RefSeq" id="XP_015651864.1">
    <property type="nucleotide sequence ID" value="XM_015809532.1"/>
</dbReference>
<dbReference type="VEuPathDB" id="TriTrypDB:LpyrH10_36_0120"/>
<sequence length="496" mass="51430">MQVLSEAVPMTNGEVYALVRRRRDERNAARHPPFGLQPVPSDSHAAQLKAAPQRVEAASASAVASGAASVVLGLTAGGSSSGNNNHHNHNSYSRSVTGRAMPADALDAAVAADAASAANQLAAPLSGNLVVLLTEVTVLNYLANHASLTHDTSAAAMEHATPPEKSEEEEEEAAASTTAMYADTLRCVYGPTSVYDDGVAAAAAAAASSFSTLRSASAEAAAASNEALIDTAHVAACYAALTTHCPGTKGHVRAAMELLEQYEELGRGKERTYAAGIRRVVRQLWRQQLWAPPSAVPRETLTASAAAAVKLEKTGEDGEEVDEVDGGRRAAVPSPSNRQRRRGGAGSEEGEKGVAESGCLDPASRLQAKKLQNDVAAAVADAAMRPSAPLLLEPTPLWGPGSVRGAPRERGTAAAVAAAQVAASSYQPQQQRASRSLLSEAEVMQLVVGRPARPLDVYRLLDGLDGRLQYNEEAIAAFVEGVTAVCSVPANEPSST</sequence>
<evidence type="ECO:0000313" key="3">
    <source>
        <dbReference type="Proteomes" id="UP000037923"/>
    </source>
</evidence>
<comment type="caution">
    <text evidence="2">The sequence shown here is derived from an EMBL/GenBank/DDBJ whole genome shotgun (WGS) entry which is preliminary data.</text>
</comment>
<dbReference type="Proteomes" id="UP000037923">
    <property type="component" value="Unassembled WGS sequence"/>
</dbReference>
<gene>
    <name evidence="2" type="ORF">ABB37_09869</name>
</gene>
<protein>
    <submittedName>
        <fullName evidence="2">Uncharacterized protein</fullName>
    </submittedName>
</protein>
<organism evidence="2 3">
    <name type="scientific">Leptomonas pyrrhocoris</name>
    <name type="common">Firebug parasite</name>
    <dbReference type="NCBI Taxonomy" id="157538"/>
    <lineage>
        <taxon>Eukaryota</taxon>
        <taxon>Discoba</taxon>
        <taxon>Euglenozoa</taxon>
        <taxon>Kinetoplastea</taxon>
        <taxon>Metakinetoplastina</taxon>
        <taxon>Trypanosomatida</taxon>
        <taxon>Trypanosomatidae</taxon>
        <taxon>Leishmaniinae</taxon>
        <taxon>Leptomonas</taxon>
    </lineage>
</organism>